<dbReference type="InterPro" id="IPR025286">
    <property type="entry name" value="MOFRL_assoc_dom"/>
</dbReference>
<sequence length="426" mass="43269">MAFLEDPAVFLPRLFARAIARVQPETCLPPHLPALAPNKKLIVLGAGKAASAMALTVEKAYADHPSLSGLVITRYGHALPTARIRTVEAAHPVPDAAGLAATQELLALAREAGPEDFVLVLLSGGGSALMTAPIGGVSFEEKRALTRALLRSGAPIQDINKVRAQFSKVKGGRLAAAINAPALTLAISDVAGDDPAAIASGPMAPAKGTREDALAVLKSRGLLTPALQKALEAAPEAPRAGDPAFKNKRYEIVAAPKDALAAAAEEARAAGLGVTLLGDALEGEARDLARAHAKLALAHKGPPQLFLSGGEVTVTMAKDAVPGNGGPNQEYALVLALALEGAPGIFALAGDTDGNDGGSGEKDDPAGALITPETLARGAASGLSGEEALSRHASGDFLRAAEALLTPGPTFTNVNDFRAILVLPSP</sequence>
<comment type="caution">
    <text evidence="3">The sequence shown here is derived from an EMBL/GenBank/DDBJ whole genome shotgun (WGS) entry which is preliminary data.</text>
</comment>
<keyword evidence="3" id="KW-0808">Transferase</keyword>
<dbReference type="GO" id="GO:0008887">
    <property type="term" value="F:glycerate kinase activity"/>
    <property type="evidence" value="ECO:0007669"/>
    <property type="project" value="InterPro"/>
</dbReference>
<dbReference type="STRING" id="1333998.M2A_2166"/>
<keyword evidence="3" id="KW-0670">Pyruvate</keyword>
<dbReference type="InterPro" id="IPR038614">
    <property type="entry name" value="GK_N_sf"/>
</dbReference>
<dbReference type="Gene3D" id="3.40.50.10180">
    <property type="entry name" value="Glycerate kinase, MOFRL-like N-terminal domain"/>
    <property type="match status" value="1"/>
</dbReference>
<dbReference type="SUPFAM" id="SSF82544">
    <property type="entry name" value="GckA/TtuD-like"/>
    <property type="match status" value="1"/>
</dbReference>
<name>A0A081BC99_9HYPH</name>
<evidence type="ECO:0000313" key="4">
    <source>
        <dbReference type="Proteomes" id="UP000028702"/>
    </source>
</evidence>
<dbReference type="PANTHER" id="PTHR12227">
    <property type="entry name" value="GLYCERATE KINASE"/>
    <property type="match status" value="1"/>
</dbReference>
<dbReference type="Proteomes" id="UP000028702">
    <property type="component" value="Unassembled WGS sequence"/>
</dbReference>
<evidence type="ECO:0000313" key="3">
    <source>
        <dbReference type="EMBL" id="GAK45667.1"/>
    </source>
</evidence>
<reference evidence="3 4" key="1">
    <citation type="submission" date="2014-07" db="EMBL/GenBank/DDBJ databases">
        <title>Tepidicaulis marinum gen. nov., sp. nov., a novel marine bacterium denitrifying nitrate to nitrous oxide strictly under microaerobic conditions.</title>
        <authorList>
            <person name="Takeuchi M."/>
            <person name="Yamagishi T."/>
            <person name="Kamagata Y."/>
            <person name="Oshima K."/>
            <person name="Hattori M."/>
            <person name="Katayama T."/>
            <person name="Hanada S."/>
            <person name="Tamaki H."/>
            <person name="Marumo K."/>
            <person name="Maeda H."/>
            <person name="Nedachi M."/>
            <person name="Iwasaki W."/>
            <person name="Suwa Y."/>
            <person name="Sakata S."/>
        </authorList>
    </citation>
    <scope>NUCLEOTIDE SEQUENCE [LARGE SCALE GENOMIC DNA]</scope>
    <source>
        <strain evidence="3 4">MA2</strain>
    </source>
</reference>
<dbReference type="AlphaFoldDB" id="A0A081BC99"/>
<proteinExistence type="predicted"/>
<dbReference type="Pfam" id="PF13660">
    <property type="entry name" value="DUF4147"/>
    <property type="match status" value="1"/>
</dbReference>
<dbReference type="InterPro" id="IPR039760">
    <property type="entry name" value="MOFRL_protein"/>
</dbReference>
<protein>
    <submittedName>
        <fullName evidence="3">Hydroxypyruvate reductase glycerate kinase</fullName>
    </submittedName>
</protein>
<gene>
    <name evidence="3" type="ORF">M2A_2166</name>
</gene>
<dbReference type="eggNOG" id="COG2379">
    <property type="taxonomic scope" value="Bacteria"/>
</dbReference>
<evidence type="ECO:0000259" key="1">
    <source>
        <dbReference type="Pfam" id="PF05161"/>
    </source>
</evidence>
<organism evidence="3 4">
    <name type="scientific">Tepidicaulis marinus</name>
    <dbReference type="NCBI Taxonomy" id="1333998"/>
    <lineage>
        <taxon>Bacteria</taxon>
        <taxon>Pseudomonadati</taxon>
        <taxon>Pseudomonadota</taxon>
        <taxon>Alphaproteobacteria</taxon>
        <taxon>Hyphomicrobiales</taxon>
        <taxon>Parvibaculaceae</taxon>
        <taxon>Tepidicaulis</taxon>
    </lineage>
</organism>
<dbReference type="RefSeq" id="WP_045447134.1">
    <property type="nucleotide sequence ID" value="NZ_BBIO01000011.1"/>
</dbReference>
<dbReference type="PANTHER" id="PTHR12227:SF0">
    <property type="entry name" value="GLYCERATE KINASE"/>
    <property type="match status" value="1"/>
</dbReference>
<dbReference type="InterPro" id="IPR037035">
    <property type="entry name" value="GK-like_C_sf"/>
</dbReference>
<dbReference type="Pfam" id="PF05161">
    <property type="entry name" value="MOFRL"/>
    <property type="match status" value="1"/>
</dbReference>
<dbReference type="EMBL" id="BBIO01000011">
    <property type="protein sequence ID" value="GAK45667.1"/>
    <property type="molecule type" value="Genomic_DNA"/>
</dbReference>
<keyword evidence="4" id="KW-1185">Reference proteome</keyword>
<evidence type="ECO:0000259" key="2">
    <source>
        <dbReference type="Pfam" id="PF13660"/>
    </source>
</evidence>
<dbReference type="GO" id="GO:0005737">
    <property type="term" value="C:cytoplasm"/>
    <property type="evidence" value="ECO:0007669"/>
    <property type="project" value="TreeGrafter"/>
</dbReference>
<feature type="domain" description="MOFRL" evidence="1">
    <location>
        <begin position="305"/>
        <end position="416"/>
    </location>
</feature>
<feature type="domain" description="MOFRL-associated" evidence="2">
    <location>
        <begin position="13"/>
        <end position="228"/>
    </location>
</feature>
<accession>A0A081BC99</accession>
<dbReference type="InterPro" id="IPR007835">
    <property type="entry name" value="MOFRL"/>
</dbReference>
<keyword evidence="3" id="KW-0418">Kinase</keyword>
<dbReference type="Gene3D" id="3.40.1480.10">
    <property type="entry name" value="MOFRL domain"/>
    <property type="match status" value="1"/>
</dbReference>